<evidence type="ECO:0000313" key="2">
    <source>
        <dbReference type="EMBL" id="KAJ7328703.1"/>
    </source>
</evidence>
<comment type="caution">
    <text evidence="2">The sequence shown here is derived from an EMBL/GenBank/DDBJ whole genome shotgun (WGS) entry which is preliminary data.</text>
</comment>
<dbReference type="AlphaFoldDB" id="A0AAD6ZN35"/>
<sequence>MHATRLLSLVLASVLSLAAANPLLSERQLSTCGCQSPSGCPGTCSGTGFCLHYCETNTTVFCDACGDSTSECILSNDGTCFIRKVSIRSARRGFNVSSV</sequence>
<keyword evidence="1" id="KW-0732">Signal</keyword>
<evidence type="ECO:0000313" key="3">
    <source>
        <dbReference type="Proteomes" id="UP001218218"/>
    </source>
</evidence>
<proteinExistence type="predicted"/>
<dbReference type="EMBL" id="JARIHO010000038">
    <property type="protein sequence ID" value="KAJ7328703.1"/>
    <property type="molecule type" value="Genomic_DNA"/>
</dbReference>
<protein>
    <submittedName>
        <fullName evidence="2">Uncharacterized protein</fullName>
    </submittedName>
</protein>
<accession>A0AAD6ZN35</accession>
<keyword evidence="3" id="KW-1185">Reference proteome</keyword>
<evidence type="ECO:0000256" key="1">
    <source>
        <dbReference type="SAM" id="SignalP"/>
    </source>
</evidence>
<feature type="chain" id="PRO_5041932645" evidence="1">
    <location>
        <begin position="21"/>
        <end position="99"/>
    </location>
</feature>
<reference evidence="2" key="1">
    <citation type="submission" date="2023-03" db="EMBL/GenBank/DDBJ databases">
        <title>Massive genome expansion in bonnet fungi (Mycena s.s.) driven by repeated elements and novel gene families across ecological guilds.</title>
        <authorList>
            <consortium name="Lawrence Berkeley National Laboratory"/>
            <person name="Harder C.B."/>
            <person name="Miyauchi S."/>
            <person name="Viragh M."/>
            <person name="Kuo A."/>
            <person name="Thoen E."/>
            <person name="Andreopoulos B."/>
            <person name="Lu D."/>
            <person name="Skrede I."/>
            <person name="Drula E."/>
            <person name="Henrissat B."/>
            <person name="Morin E."/>
            <person name="Kohler A."/>
            <person name="Barry K."/>
            <person name="LaButti K."/>
            <person name="Morin E."/>
            <person name="Salamov A."/>
            <person name="Lipzen A."/>
            <person name="Mereny Z."/>
            <person name="Hegedus B."/>
            <person name="Baldrian P."/>
            <person name="Stursova M."/>
            <person name="Weitz H."/>
            <person name="Taylor A."/>
            <person name="Grigoriev I.V."/>
            <person name="Nagy L.G."/>
            <person name="Martin F."/>
            <person name="Kauserud H."/>
        </authorList>
    </citation>
    <scope>NUCLEOTIDE SEQUENCE</scope>
    <source>
        <strain evidence="2">CBHHK002</strain>
    </source>
</reference>
<dbReference type="Proteomes" id="UP001218218">
    <property type="component" value="Unassembled WGS sequence"/>
</dbReference>
<feature type="signal peptide" evidence="1">
    <location>
        <begin position="1"/>
        <end position="20"/>
    </location>
</feature>
<name>A0AAD6ZN35_9AGAR</name>
<gene>
    <name evidence="2" type="ORF">DFH08DRAFT_883073</name>
</gene>
<organism evidence="2 3">
    <name type="scientific">Mycena albidolilacea</name>
    <dbReference type="NCBI Taxonomy" id="1033008"/>
    <lineage>
        <taxon>Eukaryota</taxon>
        <taxon>Fungi</taxon>
        <taxon>Dikarya</taxon>
        <taxon>Basidiomycota</taxon>
        <taxon>Agaricomycotina</taxon>
        <taxon>Agaricomycetes</taxon>
        <taxon>Agaricomycetidae</taxon>
        <taxon>Agaricales</taxon>
        <taxon>Marasmiineae</taxon>
        <taxon>Mycenaceae</taxon>
        <taxon>Mycena</taxon>
    </lineage>
</organism>